<dbReference type="InterPro" id="IPR032466">
    <property type="entry name" value="Metal_Hydrolase"/>
</dbReference>
<dbReference type="SUPFAM" id="SSF51338">
    <property type="entry name" value="Composite domain of metallo-dependent hydrolases"/>
    <property type="match status" value="1"/>
</dbReference>
<keyword evidence="6" id="KW-0378">Hydrolase</keyword>
<keyword evidence="7" id="KW-0862">Zinc</keyword>
<comment type="similarity">
    <text evidence="3">Belongs to the metallo-dependent hydrolases superfamily. ATZ/TRZ family.</text>
</comment>
<accession>A0A2H4SAT7</accession>
<dbReference type="PANTHER" id="PTHR11271:SF6">
    <property type="entry name" value="GUANINE DEAMINASE"/>
    <property type="match status" value="1"/>
</dbReference>
<sequence>MRPDQQRKQLLLGTFVHCQSRRDLDIFHNAAVAVDADGKIAAVHRDCPSLAAAKTQTLAELGWAAENVDIYTTKEAQFFFPGFIDTHIHAPQYPNAGIFGKTTLLDWLEKHTFPMESSLADLNKARKVYTAVVRRTLAHGTTTAAYYATIDVAATNLLADLCRAIGQRAFVGRVCMDRPGINPDYYRDASPAAALRATQQTIDHIRRIDPGFDLVAPILTPRFAPSCTSEGMKALAKLQKEGGYLAQTHISENVNEIQLVHKLFPGTSSYAQVYDDHGLLTPKMVLAHAVHLTDDEATLIARRRSKVSHCPCSNSSLSSGAARVRWMWQKGIEVGLGTDVSGGYSPSILEAARQAALVSRHVATAMATADADEREHCKLTVEEVLYLATRGGALCLGLENRTAGFEVGKDWDAQLIGLGRVTDSGLREGEEYTANGHGSGAAVEAAGMVPALNGCDEGNVDIFGWESWDEIMAKWLYSGDDRNTKKVWVKGRLVHARR</sequence>
<protein>
    <recommendedName>
        <fullName evidence="10">Probable guanine deaminase</fullName>
        <ecNumber evidence="4">3.5.4.3</ecNumber>
    </recommendedName>
    <alternativeName>
        <fullName evidence="11">Guanine aminohydrolase</fullName>
    </alternativeName>
</protein>
<evidence type="ECO:0000256" key="7">
    <source>
        <dbReference type="ARBA" id="ARBA00022833"/>
    </source>
</evidence>
<evidence type="ECO:0000259" key="12">
    <source>
        <dbReference type="Pfam" id="PF01979"/>
    </source>
</evidence>
<dbReference type="SUPFAM" id="SSF51556">
    <property type="entry name" value="Metallo-dependent hydrolases"/>
    <property type="match status" value="1"/>
</dbReference>
<dbReference type="InterPro" id="IPR006680">
    <property type="entry name" value="Amidohydro-rel"/>
</dbReference>
<organism evidence="13 14">
    <name type="scientific">Cordyceps militaris</name>
    <name type="common">Caterpillar fungus</name>
    <name type="synonym">Clavaria militaris</name>
    <dbReference type="NCBI Taxonomy" id="73501"/>
    <lineage>
        <taxon>Eukaryota</taxon>
        <taxon>Fungi</taxon>
        <taxon>Dikarya</taxon>
        <taxon>Ascomycota</taxon>
        <taxon>Pezizomycotina</taxon>
        <taxon>Sordariomycetes</taxon>
        <taxon>Hypocreomycetidae</taxon>
        <taxon>Hypocreales</taxon>
        <taxon>Cordycipitaceae</taxon>
        <taxon>Cordyceps</taxon>
    </lineage>
</organism>
<evidence type="ECO:0000256" key="1">
    <source>
        <dbReference type="ARBA" id="ARBA00001947"/>
    </source>
</evidence>
<dbReference type="GO" id="GO:0046098">
    <property type="term" value="P:guanine metabolic process"/>
    <property type="evidence" value="ECO:0007669"/>
    <property type="project" value="TreeGrafter"/>
</dbReference>
<reference evidence="13 14" key="1">
    <citation type="journal article" date="2017" name="BMC Genomics">
        <title>Chromosome level assembly and secondary metabolite potential of the parasitic fungus Cordyceps militaris.</title>
        <authorList>
            <person name="Kramer G.J."/>
            <person name="Nodwell J.R."/>
        </authorList>
    </citation>
    <scope>NUCLEOTIDE SEQUENCE [LARGE SCALE GENOMIC DNA]</scope>
    <source>
        <strain evidence="13 14">ATCC 34164</strain>
    </source>
</reference>
<proteinExistence type="inferred from homology"/>
<dbReference type="GO" id="GO:0005829">
    <property type="term" value="C:cytosol"/>
    <property type="evidence" value="ECO:0007669"/>
    <property type="project" value="TreeGrafter"/>
</dbReference>
<dbReference type="VEuPathDB" id="FungiDB:CCM_02996"/>
<evidence type="ECO:0000256" key="8">
    <source>
        <dbReference type="ARBA" id="ARBA00051148"/>
    </source>
</evidence>
<dbReference type="PANTHER" id="PTHR11271">
    <property type="entry name" value="GUANINE DEAMINASE"/>
    <property type="match status" value="1"/>
</dbReference>
<evidence type="ECO:0000256" key="2">
    <source>
        <dbReference type="ARBA" id="ARBA00004984"/>
    </source>
</evidence>
<dbReference type="InterPro" id="IPR011059">
    <property type="entry name" value="Metal-dep_hydrolase_composite"/>
</dbReference>
<dbReference type="EMBL" id="CP023323">
    <property type="protein sequence ID" value="ATY60226.1"/>
    <property type="molecule type" value="Genomic_DNA"/>
</dbReference>
<evidence type="ECO:0000256" key="5">
    <source>
        <dbReference type="ARBA" id="ARBA00022723"/>
    </source>
</evidence>
<comment type="cofactor">
    <cofactor evidence="1">
        <name>Zn(2+)</name>
        <dbReference type="ChEBI" id="CHEBI:29105"/>
    </cofactor>
</comment>
<comment type="pathway">
    <text evidence="2">Purine metabolism; guanine degradation; xanthine from guanine: step 1/1.</text>
</comment>
<gene>
    <name evidence="13" type="ORF">A9K55_005963</name>
</gene>
<evidence type="ECO:0000256" key="10">
    <source>
        <dbReference type="ARBA" id="ARBA00069860"/>
    </source>
</evidence>
<dbReference type="GO" id="GO:0008892">
    <property type="term" value="F:guanine deaminase activity"/>
    <property type="evidence" value="ECO:0007669"/>
    <property type="project" value="UniProtKB-EC"/>
</dbReference>
<dbReference type="AlphaFoldDB" id="A0A2H4SAT7"/>
<evidence type="ECO:0000256" key="11">
    <source>
        <dbReference type="ARBA" id="ARBA00083147"/>
    </source>
</evidence>
<dbReference type="VEuPathDB" id="FungiDB:A9K55_005963"/>
<dbReference type="FunFam" id="3.20.20.140:FF:000022">
    <property type="entry name" value="Guanine deaminase"/>
    <property type="match status" value="1"/>
</dbReference>
<dbReference type="Proteomes" id="UP000323067">
    <property type="component" value="Chromosome vi"/>
</dbReference>
<evidence type="ECO:0000313" key="13">
    <source>
        <dbReference type="EMBL" id="ATY60226.1"/>
    </source>
</evidence>
<feature type="domain" description="Amidohydrolase-related" evidence="12">
    <location>
        <begin position="80"/>
        <end position="494"/>
    </location>
</feature>
<evidence type="ECO:0000256" key="6">
    <source>
        <dbReference type="ARBA" id="ARBA00022801"/>
    </source>
</evidence>
<evidence type="ECO:0000313" key="14">
    <source>
        <dbReference type="Proteomes" id="UP000323067"/>
    </source>
</evidence>
<dbReference type="EC" id="3.5.4.3" evidence="4"/>
<name>A0A2H4SAT7_CORMI</name>
<comment type="catalytic activity">
    <reaction evidence="8">
        <text>guanine + H2O + H(+) = xanthine + NH4(+)</text>
        <dbReference type="Rhea" id="RHEA:14665"/>
        <dbReference type="ChEBI" id="CHEBI:15377"/>
        <dbReference type="ChEBI" id="CHEBI:15378"/>
        <dbReference type="ChEBI" id="CHEBI:16235"/>
        <dbReference type="ChEBI" id="CHEBI:17712"/>
        <dbReference type="ChEBI" id="CHEBI:28938"/>
        <dbReference type="EC" id="3.5.4.3"/>
    </reaction>
</comment>
<dbReference type="Gene3D" id="2.30.40.10">
    <property type="entry name" value="Urease, subunit C, domain 1"/>
    <property type="match status" value="1"/>
</dbReference>
<keyword evidence="5" id="KW-0479">Metal-binding</keyword>
<dbReference type="Pfam" id="PF01979">
    <property type="entry name" value="Amidohydro_1"/>
    <property type="match status" value="1"/>
</dbReference>
<comment type="function">
    <text evidence="9">Catalyzes the hydrolytic deamination of guanine, producing xanthine and ammonia.</text>
</comment>
<dbReference type="OrthoDB" id="194468at2759"/>
<evidence type="ECO:0000256" key="9">
    <source>
        <dbReference type="ARBA" id="ARBA00056079"/>
    </source>
</evidence>
<dbReference type="GO" id="GO:0008270">
    <property type="term" value="F:zinc ion binding"/>
    <property type="evidence" value="ECO:0007669"/>
    <property type="project" value="TreeGrafter"/>
</dbReference>
<dbReference type="Gene3D" id="3.20.20.140">
    <property type="entry name" value="Metal-dependent hydrolases"/>
    <property type="match status" value="1"/>
</dbReference>
<dbReference type="InterPro" id="IPR051607">
    <property type="entry name" value="Metallo-dep_hydrolases"/>
</dbReference>
<evidence type="ECO:0000256" key="4">
    <source>
        <dbReference type="ARBA" id="ARBA00012781"/>
    </source>
</evidence>
<evidence type="ECO:0000256" key="3">
    <source>
        <dbReference type="ARBA" id="ARBA00006745"/>
    </source>
</evidence>